<name>A0AA38L1F0_9AGAR</name>
<organism evidence="3 4">
    <name type="scientific">Lentinula aff. detonsa</name>
    <dbReference type="NCBI Taxonomy" id="2804958"/>
    <lineage>
        <taxon>Eukaryota</taxon>
        <taxon>Fungi</taxon>
        <taxon>Dikarya</taxon>
        <taxon>Basidiomycota</taxon>
        <taxon>Agaricomycotina</taxon>
        <taxon>Agaricomycetes</taxon>
        <taxon>Agaricomycetidae</taxon>
        <taxon>Agaricales</taxon>
        <taxon>Marasmiineae</taxon>
        <taxon>Omphalotaceae</taxon>
        <taxon>Lentinula</taxon>
    </lineage>
</organism>
<sequence length="107" mass="12033">DVYREPFGWPELQIGVVRESVAVAEALPDFLAVAQYALSSLKTLQEFLEAGDQYHLYSTAARAMQIARRRGIMKAVEYWSGRPVPRSSDSNAILKGGTDPFLYNPRR</sequence>
<reference evidence="3" key="1">
    <citation type="submission" date="2022-08" db="EMBL/GenBank/DDBJ databases">
        <authorList>
            <consortium name="DOE Joint Genome Institute"/>
            <person name="Min B."/>
            <person name="Riley R."/>
            <person name="Sierra-Patev S."/>
            <person name="Naranjo-Ortiz M."/>
            <person name="Looney B."/>
            <person name="Konkel Z."/>
            <person name="Slot J.C."/>
            <person name="Sakamoto Y."/>
            <person name="Steenwyk J.L."/>
            <person name="Rokas A."/>
            <person name="Carro J."/>
            <person name="Camarero S."/>
            <person name="Ferreira P."/>
            <person name="Molpeceres G."/>
            <person name="Ruiz-Duenas F.J."/>
            <person name="Serrano A."/>
            <person name="Henrissat B."/>
            <person name="Drula E."/>
            <person name="Hughes K.W."/>
            <person name="Mata J.L."/>
            <person name="Ishikawa N.K."/>
            <person name="Vargas-Isla R."/>
            <person name="Ushijima S."/>
            <person name="Smith C.A."/>
            <person name="Ahrendt S."/>
            <person name="Andreopoulos W."/>
            <person name="He G."/>
            <person name="Labutti K."/>
            <person name="Lipzen A."/>
            <person name="Ng V."/>
            <person name="Sandor L."/>
            <person name="Barry K."/>
            <person name="Martinez A.T."/>
            <person name="Xiao Y."/>
            <person name="Gibbons J.G."/>
            <person name="Terashima K."/>
            <person name="Hibbett D.S."/>
            <person name="Grigoriev I.V."/>
        </authorList>
    </citation>
    <scope>NUCLEOTIDE SEQUENCE</scope>
    <source>
        <strain evidence="3">TFB10291</strain>
    </source>
</reference>
<dbReference type="Pfam" id="PF26251">
    <property type="entry name" value="TPR_TRAPPC9-Trs120"/>
    <property type="match status" value="1"/>
</dbReference>
<evidence type="ECO:0000313" key="3">
    <source>
        <dbReference type="EMBL" id="KAJ3779437.1"/>
    </source>
</evidence>
<proteinExistence type="predicted"/>
<dbReference type="AlphaFoldDB" id="A0AA38L1F0"/>
<dbReference type="EMBL" id="MU794927">
    <property type="protein sequence ID" value="KAJ3779437.1"/>
    <property type="molecule type" value="Genomic_DNA"/>
</dbReference>
<feature type="region of interest" description="Disordered" evidence="1">
    <location>
        <begin position="84"/>
        <end position="107"/>
    </location>
</feature>
<accession>A0AA38L1F0</accession>
<feature type="domain" description="Trs120/TRAPPC9 TPR region" evidence="2">
    <location>
        <begin position="5"/>
        <end position="70"/>
    </location>
</feature>
<gene>
    <name evidence="3" type="ORF">GGU10DRAFT_230519</name>
</gene>
<evidence type="ECO:0000259" key="2">
    <source>
        <dbReference type="Pfam" id="PF26251"/>
    </source>
</evidence>
<keyword evidence="4" id="KW-1185">Reference proteome</keyword>
<protein>
    <recommendedName>
        <fullName evidence="2">Trs120/TRAPPC9 TPR region domain-containing protein</fullName>
    </recommendedName>
</protein>
<evidence type="ECO:0000256" key="1">
    <source>
        <dbReference type="SAM" id="MobiDB-lite"/>
    </source>
</evidence>
<feature type="non-terminal residue" evidence="3">
    <location>
        <position position="1"/>
    </location>
</feature>
<evidence type="ECO:0000313" key="4">
    <source>
        <dbReference type="Proteomes" id="UP001163798"/>
    </source>
</evidence>
<dbReference type="Proteomes" id="UP001163798">
    <property type="component" value="Unassembled WGS sequence"/>
</dbReference>
<comment type="caution">
    <text evidence="3">The sequence shown here is derived from an EMBL/GenBank/DDBJ whole genome shotgun (WGS) entry which is preliminary data.</text>
</comment>
<dbReference type="InterPro" id="IPR058564">
    <property type="entry name" value="TPR_TRAPPC9_Trs120"/>
</dbReference>
<feature type="non-terminal residue" evidence="3">
    <location>
        <position position="107"/>
    </location>
</feature>